<keyword evidence="2" id="KW-1185">Reference proteome</keyword>
<organism evidence="1 2">
    <name type="scientific">Angustibacter aerolatus</name>
    <dbReference type="NCBI Taxonomy" id="1162965"/>
    <lineage>
        <taxon>Bacteria</taxon>
        <taxon>Bacillati</taxon>
        <taxon>Actinomycetota</taxon>
        <taxon>Actinomycetes</taxon>
        <taxon>Kineosporiales</taxon>
        <taxon>Kineosporiaceae</taxon>
    </lineage>
</organism>
<sequence>MVAEGGLPAGLGARDTLRTEMGYPLHGHEPVARHHAGAGAQRLGGRVAQAGLLGP</sequence>
<evidence type="ECO:0000313" key="2">
    <source>
        <dbReference type="Proteomes" id="UP001157017"/>
    </source>
</evidence>
<gene>
    <name evidence="1" type="ORF">GCM10025868_42680</name>
</gene>
<dbReference type="Proteomes" id="UP001157017">
    <property type="component" value="Unassembled WGS sequence"/>
</dbReference>
<dbReference type="EMBL" id="BSUZ01000001">
    <property type="protein sequence ID" value="GMA89018.1"/>
    <property type="molecule type" value="Genomic_DNA"/>
</dbReference>
<comment type="caution">
    <text evidence="1">The sequence shown here is derived from an EMBL/GenBank/DDBJ whole genome shotgun (WGS) entry which is preliminary data.</text>
</comment>
<dbReference type="InterPro" id="IPR027266">
    <property type="entry name" value="TrmE/GcvT-like"/>
</dbReference>
<reference evidence="2" key="1">
    <citation type="journal article" date="2019" name="Int. J. Syst. Evol. Microbiol.">
        <title>The Global Catalogue of Microorganisms (GCM) 10K type strain sequencing project: providing services to taxonomists for standard genome sequencing and annotation.</title>
        <authorList>
            <consortium name="The Broad Institute Genomics Platform"/>
            <consortium name="The Broad Institute Genome Sequencing Center for Infectious Disease"/>
            <person name="Wu L."/>
            <person name="Ma J."/>
        </authorList>
    </citation>
    <scope>NUCLEOTIDE SEQUENCE [LARGE SCALE GENOMIC DNA]</scope>
    <source>
        <strain evidence="2">NBRC 108730</strain>
    </source>
</reference>
<name>A0ABQ6JLX9_9ACTN</name>
<dbReference type="Gene3D" id="3.30.1360.120">
    <property type="entry name" value="Probable tRNA modification gtpase trme, domain 1"/>
    <property type="match status" value="1"/>
</dbReference>
<dbReference type="SUPFAM" id="SSF103025">
    <property type="entry name" value="Folate-binding domain"/>
    <property type="match status" value="1"/>
</dbReference>
<accession>A0ABQ6JLX9</accession>
<proteinExistence type="predicted"/>
<protein>
    <submittedName>
        <fullName evidence="1">Uncharacterized protein</fullName>
    </submittedName>
</protein>
<evidence type="ECO:0000313" key="1">
    <source>
        <dbReference type="EMBL" id="GMA89018.1"/>
    </source>
</evidence>